<evidence type="ECO:0000256" key="1">
    <source>
        <dbReference type="ARBA" id="ARBA00001968"/>
    </source>
</evidence>
<keyword evidence="2 4" id="KW-0378">Hydrolase</keyword>
<keyword evidence="4" id="KW-0963">Cytoplasm</keyword>
<evidence type="ECO:0000313" key="6">
    <source>
        <dbReference type="Proteomes" id="UP000054773"/>
    </source>
</evidence>
<dbReference type="Gene3D" id="3.90.950.10">
    <property type="match status" value="1"/>
</dbReference>
<comment type="catalytic activity">
    <reaction evidence="4">
        <text>a 2'-deoxyribonucleoside 5'-triphosphate + H2O = a 2'-deoxyribonucleoside 5'-phosphate + diphosphate + H(+)</text>
        <dbReference type="Rhea" id="RHEA:44644"/>
        <dbReference type="ChEBI" id="CHEBI:15377"/>
        <dbReference type="ChEBI" id="CHEBI:15378"/>
        <dbReference type="ChEBI" id="CHEBI:33019"/>
        <dbReference type="ChEBI" id="CHEBI:61560"/>
        <dbReference type="ChEBI" id="CHEBI:65317"/>
        <dbReference type="EC" id="3.6.1.9"/>
    </reaction>
</comment>
<dbReference type="HAMAP" id="MF_00528">
    <property type="entry name" value="Maf"/>
    <property type="match status" value="1"/>
</dbReference>
<dbReference type="PANTHER" id="PTHR43213">
    <property type="entry name" value="BIFUNCTIONAL DTTP/UTP PYROPHOSPHATASE/METHYLTRANSFERASE PROTEIN-RELATED"/>
    <property type="match status" value="1"/>
</dbReference>
<dbReference type="Proteomes" id="UP000054773">
    <property type="component" value="Unassembled WGS sequence"/>
</dbReference>
<dbReference type="PANTHER" id="PTHR43213:SF5">
    <property type="entry name" value="BIFUNCTIONAL DTTP_UTP PYROPHOSPHATASE_METHYLTRANSFERASE PROTEIN-RELATED"/>
    <property type="match status" value="1"/>
</dbReference>
<evidence type="ECO:0000256" key="3">
    <source>
        <dbReference type="ARBA" id="ARBA00023080"/>
    </source>
</evidence>
<dbReference type="EMBL" id="LNYA01000024">
    <property type="protein sequence ID" value="KTC97844.1"/>
    <property type="molecule type" value="Genomic_DNA"/>
</dbReference>
<comment type="function">
    <text evidence="4">Nucleoside triphosphate pyrophosphatase. May have a dual role in cell division arrest and in preventing the incorporation of modified nucleotides into cellular nucleic acids.</text>
</comment>
<gene>
    <name evidence="5" type="ORF">Lery_1683</name>
</gene>
<evidence type="ECO:0000313" key="5">
    <source>
        <dbReference type="EMBL" id="KTC97844.1"/>
    </source>
</evidence>
<feature type="active site" description="Proton acceptor" evidence="4">
    <location>
        <position position="79"/>
    </location>
</feature>
<proteinExistence type="inferred from homology"/>
<comment type="caution">
    <text evidence="5">The sequence shown here is derived from an EMBL/GenBank/DDBJ whole genome shotgun (WGS) entry which is preliminary data.</text>
</comment>
<reference evidence="5 6" key="1">
    <citation type="submission" date="2015-11" db="EMBL/GenBank/DDBJ databases">
        <title>Genomic analysis of 38 Legionella species identifies large and diverse effector repertoires.</title>
        <authorList>
            <person name="Burstein D."/>
            <person name="Amaro F."/>
            <person name="Zusman T."/>
            <person name="Lifshitz Z."/>
            <person name="Cohen O."/>
            <person name="Gilbert J.A."/>
            <person name="Pupko T."/>
            <person name="Shuman H.A."/>
            <person name="Segal G."/>
        </authorList>
    </citation>
    <scope>NUCLEOTIDE SEQUENCE [LARGE SCALE GENOMIC DNA]</scope>
    <source>
        <strain evidence="5 6">SE-32A-C8</strain>
    </source>
</reference>
<protein>
    <recommendedName>
        <fullName evidence="4">Nucleoside triphosphate pyrophosphatase</fullName>
        <ecNumber evidence="4">3.6.1.9</ecNumber>
    </recommendedName>
    <alternativeName>
        <fullName evidence="4">Nucleotide pyrophosphatase</fullName>
        <shortName evidence="4">Nucleotide PPase</shortName>
    </alternativeName>
</protein>
<dbReference type="GO" id="GO:0009117">
    <property type="term" value="P:nucleotide metabolic process"/>
    <property type="evidence" value="ECO:0007669"/>
    <property type="project" value="UniProtKB-KW"/>
</dbReference>
<name>A0A0W0TQC3_LEGER</name>
<comment type="similarity">
    <text evidence="4">Belongs to the Maf family.</text>
</comment>
<dbReference type="SUPFAM" id="SSF52972">
    <property type="entry name" value="ITPase-like"/>
    <property type="match status" value="1"/>
</dbReference>
<accession>A0A0W0TQC3</accession>
<dbReference type="OrthoDB" id="9813694at2"/>
<dbReference type="AlphaFoldDB" id="A0A0W0TQC3"/>
<dbReference type="GO" id="GO:0005737">
    <property type="term" value="C:cytoplasm"/>
    <property type="evidence" value="ECO:0007669"/>
    <property type="project" value="UniProtKB-SubCell"/>
</dbReference>
<evidence type="ECO:0000256" key="4">
    <source>
        <dbReference type="HAMAP-Rule" id="MF_00528"/>
    </source>
</evidence>
<sequence>MSELLTQQPLILASSSMPRQQLLLSLGLQFTTIPSHCNEAQLKQMASPTTHTELAATLAASKALIVSEDNPEHFVIAADQLCVLGNTLFDKPEHHDGAVSQLRKLRGKTHQQIAACCIAKEGEILWATQDVAFLTMRNLSDRAIEAYLLTDKPYQSCGAYHYEGRGKWLFSEVKGSDSTILGLPVQPLINALLQHRIVTF</sequence>
<dbReference type="EC" id="3.6.1.9" evidence="4"/>
<dbReference type="STRING" id="448.Lery_1683"/>
<dbReference type="PIRSF" id="PIRSF006305">
    <property type="entry name" value="Maf"/>
    <property type="match status" value="1"/>
</dbReference>
<comment type="catalytic activity">
    <reaction evidence="4">
        <text>a ribonucleoside 5'-triphosphate + H2O = a ribonucleoside 5'-phosphate + diphosphate + H(+)</text>
        <dbReference type="Rhea" id="RHEA:23996"/>
        <dbReference type="ChEBI" id="CHEBI:15377"/>
        <dbReference type="ChEBI" id="CHEBI:15378"/>
        <dbReference type="ChEBI" id="CHEBI:33019"/>
        <dbReference type="ChEBI" id="CHEBI:58043"/>
        <dbReference type="ChEBI" id="CHEBI:61557"/>
        <dbReference type="EC" id="3.6.1.9"/>
    </reaction>
</comment>
<dbReference type="PATRIC" id="fig|448.7.peg.1756"/>
<dbReference type="InterPro" id="IPR003697">
    <property type="entry name" value="Maf-like"/>
</dbReference>
<dbReference type="GO" id="GO:0047429">
    <property type="term" value="F:nucleoside triphosphate diphosphatase activity"/>
    <property type="evidence" value="ECO:0007669"/>
    <property type="project" value="UniProtKB-EC"/>
</dbReference>
<dbReference type="InterPro" id="IPR029001">
    <property type="entry name" value="ITPase-like_fam"/>
</dbReference>
<keyword evidence="6" id="KW-1185">Reference proteome</keyword>
<evidence type="ECO:0000256" key="2">
    <source>
        <dbReference type="ARBA" id="ARBA00022801"/>
    </source>
</evidence>
<dbReference type="Pfam" id="PF02545">
    <property type="entry name" value="Maf"/>
    <property type="match status" value="1"/>
</dbReference>
<comment type="caution">
    <text evidence="4">Lacks conserved residue(s) required for the propagation of feature annotation.</text>
</comment>
<dbReference type="NCBIfam" id="TIGR00172">
    <property type="entry name" value="maf"/>
    <property type="match status" value="1"/>
</dbReference>
<dbReference type="RefSeq" id="WP_058526801.1">
    <property type="nucleotide sequence ID" value="NZ_CAAAHY010000034.1"/>
</dbReference>
<comment type="subcellular location">
    <subcellularLocation>
        <location evidence="4">Cytoplasm</location>
    </subcellularLocation>
</comment>
<organism evidence="5 6">
    <name type="scientific">Legionella erythra</name>
    <dbReference type="NCBI Taxonomy" id="448"/>
    <lineage>
        <taxon>Bacteria</taxon>
        <taxon>Pseudomonadati</taxon>
        <taxon>Pseudomonadota</taxon>
        <taxon>Gammaproteobacteria</taxon>
        <taxon>Legionellales</taxon>
        <taxon>Legionellaceae</taxon>
        <taxon>Legionella</taxon>
    </lineage>
</organism>
<keyword evidence="3 4" id="KW-0546">Nucleotide metabolism</keyword>
<comment type="cofactor">
    <cofactor evidence="1 4">
        <name>a divalent metal cation</name>
        <dbReference type="ChEBI" id="CHEBI:60240"/>
    </cofactor>
</comment>